<dbReference type="PANTHER" id="PTHR45947">
    <property type="entry name" value="SULFOQUINOVOSYL TRANSFERASE SQD2"/>
    <property type="match status" value="1"/>
</dbReference>
<dbReference type="AlphaFoldDB" id="F0QXU9"/>
<dbReference type="PANTHER" id="PTHR45947:SF3">
    <property type="entry name" value="SULFOQUINOVOSYL TRANSFERASE SQD2"/>
    <property type="match status" value="1"/>
</dbReference>
<name>F0QXU9_VULM7</name>
<dbReference type="eggNOG" id="arCOG01403">
    <property type="taxonomic scope" value="Archaea"/>
</dbReference>
<dbReference type="Proteomes" id="UP000007485">
    <property type="component" value="Chromosome"/>
</dbReference>
<keyword evidence="1" id="KW-0808">Transferase</keyword>
<dbReference type="Gene3D" id="3.40.50.2000">
    <property type="entry name" value="Glycogen Phosphorylase B"/>
    <property type="match status" value="1"/>
</dbReference>
<dbReference type="GO" id="GO:0016757">
    <property type="term" value="F:glycosyltransferase activity"/>
    <property type="evidence" value="ECO:0007669"/>
    <property type="project" value="TreeGrafter"/>
</dbReference>
<dbReference type="InterPro" id="IPR050194">
    <property type="entry name" value="Glycosyltransferase_grp1"/>
</dbReference>
<keyword evidence="2" id="KW-1185">Reference proteome</keyword>
<dbReference type="SUPFAM" id="SSF53756">
    <property type="entry name" value="UDP-Glycosyltransferase/glycogen phosphorylase"/>
    <property type="match status" value="1"/>
</dbReference>
<dbReference type="EMBL" id="CP002529">
    <property type="protein sequence ID" value="ADY01262.1"/>
    <property type="molecule type" value="Genomic_DNA"/>
</dbReference>
<dbReference type="KEGG" id="vmo:VMUT_1055"/>
<sequence>MGDGYLRDYIISASRKYGNIVYHGFVSNEEKVKIVSNSFLVIMPINWVELYSYTVVESFAMGKPVVSFGVGGPKELIEDSGAGLLARPFDVDDFISKVRYLLGNEDLVRDGC</sequence>
<evidence type="ECO:0000313" key="2">
    <source>
        <dbReference type="Proteomes" id="UP000007485"/>
    </source>
</evidence>
<protein>
    <submittedName>
        <fullName evidence="1">Glycosyl transferase group 1</fullName>
    </submittedName>
</protein>
<dbReference type="STRING" id="985053.VMUT_1055"/>
<proteinExistence type="predicted"/>
<evidence type="ECO:0000313" key="1">
    <source>
        <dbReference type="EMBL" id="ADY01262.1"/>
    </source>
</evidence>
<dbReference type="Pfam" id="PF13692">
    <property type="entry name" value="Glyco_trans_1_4"/>
    <property type="match status" value="1"/>
</dbReference>
<dbReference type="HOGENOM" id="CLU_2140345_0_0_2"/>
<gene>
    <name evidence="1" type="ordered locus">VMUT_1055</name>
</gene>
<accession>F0QXU9</accession>
<reference evidence="1 2" key="1">
    <citation type="journal article" date="2011" name="J. Bacteriol.">
        <title>Complete genome sequence of 'Vulcanisaeta moutnovskia' strain 768-28, a novel member of the hyperthermophilic crenarchaeal genus vulcanisaeta.</title>
        <authorList>
            <person name="Gumerov V.M."/>
            <person name="Mardanov A.V."/>
            <person name="Beletsky A.V."/>
            <person name="Prokofeva M.I."/>
            <person name="Bonch-Osmolovskaya E.A."/>
            <person name="Ravin N.V."/>
            <person name="Skryabin K.G."/>
        </authorList>
    </citation>
    <scope>NUCLEOTIDE SEQUENCE [LARGE SCALE GENOMIC DNA]</scope>
    <source>
        <strain evidence="1 2">768-28</strain>
    </source>
</reference>
<organism evidence="1 2">
    <name type="scientific">Vulcanisaeta moutnovskia (strain 768-28)</name>
    <dbReference type="NCBI Taxonomy" id="985053"/>
    <lineage>
        <taxon>Archaea</taxon>
        <taxon>Thermoproteota</taxon>
        <taxon>Thermoprotei</taxon>
        <taxon>Thermoproteales</taxon>
        <taxon>Thermoproteaceae</taxon>
        <taxon>Vulcanisaeta</taxon>
    </lineage>
</organism>